<proteinExistence type="predicted"/>
<keyword evidence="1" id="KW-0732">Signal</keyword>
<dbReference type="PROSITE" id="PS51257">
    <property type="entry name" value="PROKAR_LIPOPROTEIN"/>
    <property type="match status" value="1"/>
</dbReference>
<dbReference type="Pfam" id="PF18942">
    <property type="entry name" value="DUF5689"/>
    <property type="match status" value="1"/>
</dbReference>
<dbReference type="NCBIfam" id="NF038128">
    <property type="entry name" value="choice_anch_J"/>
    <property type="match status" value="1"/>
</dbReference>
<dbReference type="EMBL" id="FOEI01000009">
    <property type="protein sequence ID" value="SEQ20087.1"/>
    <property type="molecule type" value="Genomic_DNA"/>
</dbReference>
<evidence type="ECO:0000313" key="4">
    <source>
        <dbReference type="Proteomes" id="UP000198648"/>
    </source>
</evidence>
<organism evidence="3 4">
    <name type="scientific">Flavobacterium urocaniciphilum</name>
    <dbReference type="NCBI Taxonomy" id="1299341"/>
    <lineage>
        <taxon>Bacteria</taxon>
        <taxon>Pseudomonadati</taxon>
        <taxon>Bacteroidota</taxon>
        <taxon>Flavobacteriia</taxon>
        <taxon>Flavobacteriales</taxon>
        <taxon>Flavobacteriaceae</taxon>
        <taxon>Flavobacterium</taxon>
    </lineage>
</organism>
<reference evidence="3 4" key="1">
    <citation type="submission" date="2016-10" db="EMBL/GenBank/DDBJ databases">
        <authorList>
            <person name="de Groot N.N."/>
        </authorList>
    </citation>
    <scope>NUCLEOTIDE SEQUENCE [LARGE SCALE GENOMIC DNA]</scope>
    <source>
        <strain evidence="3 4">DSM 27078</strain>
    </source>
</reference>
<feature type="chain" id="PRO_5011715134" description="DUF5689 domain-containing protein" evidence="1">
    <location>
        <begin position="23"/>
        <end position="435"/>
    </location>
</feature>
<dbReference type="InterPro" id="IPR043744">
    <property type="entry name" value="DUF5689"/>
</dbReference>
<feature type="domain" description="DUF5689" evidence="2">
    <location>
        <begin position="39"/>
        <end position="267"/>
    </location>
</feature>
<name>A0A1H9E381_9FLAO</name>
<evidence type="ECO:0000313" key="3">
    <source>
        <dbReference type="EMBL" id="SEQ20087.1"/>
    </source>
</evidence>
<gene>
    <name evidence="3" type="ORF">SAMN05444005_10965</name>
</gene>
<dbReference type="RefSeq" id="WP_091470066.1">
    <property type="nucleotide sequence ID" value="NZ_FOEI01000009.1"/>
</dbReference>
<evidence type="ECO:0000256" key="1">
    <source>
        <dbReference type="SAM" id="SignalP"/>
    </source>
</evidence>
<accession>A0A1H9E381</accession>
<evidence type="ECO:0000259" key="2">
    <source>
        <dbReference type="Pfam" id="PF18942"/>
    </source>
</evidence>
<sequence>MKNIKLILSAALFASLVGCVNSDNYNAPDLTGECTDLTATKTIQDVAALATNTTQQWNSTTDSIIEAFVTSSDEGGNFYKSISLVSIDGAKGFSMPVDAYNLYTKYEPGRKVFVNLNRRHFANNSQTYSLEVGSLYNGTQVGRVSGVEYENVITRSCTKVDESTIVNNMTIAAAKNNANLNKLIEFDAVQFSDESLGKKFYDPTLNSIGGATNHVLKDAAGNSIIVRVSEFATFASKSIPSGNGKVRGVLTRYNSDYQFMVRTENDVMLTNPRVVPLFEESFTSNFGLWTKQSVVGAQVWATNTFGNPGLCAAMSGFASSTNNANEDWLISPAINLASVTSATLTFDNASRFAGNLIEVYVSTNYTSGAPSTATWTALTGYTLDTNTGSYVWTASGPINISSYSGNSNFRVAFKYTSTTTASRTWEIDNVKVVGQ</sequence>
<keyword evidence="4" id="KW-1185">Reference proteome</keyword>
<protein>
    <recommendedName>
        <fullName evidence="2">DUF5689 domain-containing protein</fullName>
    </recommendedName>
</protein>
<dbReference type="Proteomes" id="UP000198648">
    <property type="component" value="Unassembled WGS sequence"/>
</dbReference>
<dbReference type="Gene3D" id="2.60.120.200">
    <property type="match status" value="1"/>
</dbReference>
<feature type="signal peptide" evidence="1">
    <location>
        <begin position="1"/>
        <end position="22"/>
    </location>
</feature>
<dbReference type="OrthoDB" id="1492759at2"/>
<dbReference type="STRING" id="1299341.SAMN05444005_10965"/>
<dbReference type="AlphaFoldDB" id="A0A1H9E381"/>